<accession>A0A3N1Y874</accession>
<dbReference type="Pfam" id="PF07687">
    <property type="entry name" value="M20_dimer"/>
    <property type="match status" value="1"/>
</dbReference>
<keyword evidence="8" id="KW-0378">Hydrolase</keyword>
<evidence type="ECO:0000313" key="12">
    <source>
        <dbReference type="EMBL" id="ROR35019.1"/>
    </source>
</evidence>
<dbReference type="GO" id="GO:0046872">
    <property type="term" value="F:metal ion binding"/>
    <property type="evidence" value="ECO:0007669"/>
    <property type="project" value="UniProtKB-KW"/>
</dbReference>
<dbReference type="InterPro" id="IPR036264">
    <property type="entry name" value="Bact_exopeptidase_dim_dom"/>
</dbReference>
<dbReference type="PANTHER" id="PTHR43808">
    <property type="entry name" value="ACETYLORNITHINE DEACETYLASE"/>
    <property type="match status" value="1"/>
</dbReference>
<keyword evidence="6" id="KW-0028">Amino-acid biosynthesis</keyword>
<evidence type="ECO:0000256" key="9">
    <source>
        <dbReference type="ARBA" id="ARBA00022833"/>
    </source>
</evidence>
<dbReference type="InterPro" id="IPR010169">
    <property type="entry name" value="AcOrn-deacetyl"/>
</dbReference>
<comment type="similarity">
    <text evidence="3">Belongs to the peptidase M20A family. ArgE subfamily.</text>
</comment>
<keyword evidence="9" id="KW-0862">Zinc</keyword>
<keyword evidence="13" id="KW-1185">Reference proteome</keyword>
<dbReference type="FunFam" id="3.30.70.360:FF:000003">
    <property type="entry name" value="Acetylornithine deacetylase"/>
    <property type="match status" value="1"/>
</dbReference>
<keyword evidence="7" id="KW-0479">Metal-binding</keyword>
<keyword evidence="5" id="KW-0055">Arginine biosynthesis</keyword>
<evidence type="ECO:0000256" key="7">
    <source>
        <dbReference type="ARBA" id="ARBA00022723"/>
    </source>
</evidence>
<evidence type="ECO:0000256" key="2">
    <source>
        <dbReference type="ARBA" id="ARBA00004496"/>
    </source>
</evidence>
<dbReference type="SUPFAM" id="SSF53187">
    <property type="entry name" value="Zn-dependent exopeptidases"/>
    <property type="match status" value="1"/>
</dbReference>
<feature type="domain" description="Peptidase M20 dimerisation" evidence="11">
    <location>
        <begin position="176"/>
        <end position="285"/>
    </location>
</feature>
<evidence type="ECO:0000256" key="6">
    <source>
        <dbReference type="ARBA" id="ARBA00022605"/>
    </source>
</evidence>
<name>A0A3N1Y874_9GAMM</name>
<sequence length="382" mass="40664">MSEHAAVIERIRRLVAIPSVSSTDPAHDQGNRGVVALLAQWLDELGMAVELMPLPHHPDKLNLVATAGAGEGGLVLAGHTDTVPWDEGRWSSDPFRLELRDGRAYGLGTSDMKAFFALVVGALEGIGLERLRAPVTVVATADEESTMAGARALLRLGRPRARCAVVGEPTGLRPVYAHKGILMEAVEVVGRSGHSSDPALGANAIEGMHAVIGALLALRAELAEAHRDPAFRVAHPTLNLGRIEGGDSPNRICPRCELHFDLRLLPGMAVETLRETIRRRAEAALAGSGLSLRMRPLIEGAPAHRVDPASALVREAEALTGRRACTVGFATEAPFYAALGMETLVLGPGEIDQAHQPDEYLELAQIGPAVALLQRLIARHCT</sequence>
<dbReference type="GO" id="GO:0008777">
    <property type="term" value="F:acetylornithine deacetylase activity"/>
    <property type="evidence" value="ECO:0007669"/>
    <property type="project" value="TreeGrafter"/>
</dbReference>
<comment type="subcellular location">
    <subcellularLocation>
        <location evidence="2">Cytoplasm</location>
    </subcellularLocation>
</comment>
<dbReference type="RefSeq" id="WP_123400671.1">
    <property type="nucleotide sequence ID" value="NZ_RJVI01000001.1"/>
</dbReference>
<dbReference type="InterPro" id="IPR050072">
    <property type="entry name" value="Peptidase_M20A"/>
</dbReference>
<dbReference type="InterPro" id="IPR002933">
    <property type="entry name" value="Peptidase_M20"/>
</dbReference>
<gene>
    <name evidence="12" type="ORF">EDC57_0936</name>
</gene>
<dbReference type="EMBL" id="RJVI01000001">
    <property type="protein sequence ID" value="ROR35019.1"/>
    <property type="molecule type" value="Genomic_DNA"/>
</dbReference>
<dbReference type="Pfam" id="PF01546">
    <property type="entry name" value="Peptidase_M20"/>
    <property type="match status" value="1"/>
</dbReference>
<dbReference type="InterPro" id="IPR011650">
    <property type="entry name" value="Peptidase_M20_dimer"/>
</dbReference>
<evidence type="ECO:0000256" key="1">
    <source>
        <dbReference type="ARBA" id="ARBA00001947"/>
    </source>
</evidence>
<dbReference type="SUPFAM" id="SSF55031">
    <property type="entry name" value="Bacterial exopeptidase dimerisation domain"/>
    <property type="match status" value="1"/>
</dbReference>
<evidence type="ECO:0000256" key="8">
    <source>
        <dbReference type="ARBA" id="ARBA00022801"/>
    </source>
</evidence>
<dbReference type="NCBIfam" id="TIGR01892">
    <property type="entry name" value="AcOrn-deacetyl"/>
    <property type="match status" value="1"/>
</dbReference>
<keyword evidence="4" id="KW-0963">Cytoplasm</keyword>
<organism evidence="12 13">
    <name type="scientific">Inmirania thermothiophila</name>
    <dbReference type="NCBI Taxonomy" id="1750597"/>
    <lineage>
        <taxon>Bacteria</taxon>
        <taxon>Pseudomonadati</taxon>
        <taxon>Pseudomonadota</taxon>
        <taxon>Gammaproteobacteria</taxon>
        <taxon>Chromatiales</taxon>
        <taxon>Ectothiorhodospiraceae</taxon>
        <taxon>Inmirania</taxon>
    </lineage>
</organism>
<dbReference type="CDD" id="cd03894">
    <property type="entry name" value="M20_ArgE"/>
    <property type="match status" value="1"/>
</dbReference>
<dbReference type="GO" id="GO:0006526">
    <property type="term" value="P:L-arginine biosynthetic process"/>
    <property type="evidence" value="ECO:0007669"/>
    <property type="project" value="UniProtKB-KW"/>
</dbReference>
<dbReference type="OrthoDB" id="3665926at2"/>
<dbReference type="GO" id="GO:0005737">
    <property type="term" value="C:cytoplasm"/>
    <property type="evidence" value="ECO:0007669"/>
    <property type="project" value="UniProtKB-SubCell"/>
</dbReference>
<dbReference type="Gene3D" id="3.30.70.360">
    <property type="match status" value="1"/>
</dbReference>
<evidence type="ECO:0000256" key="10">
    <source>
        <dbReference type="ARBA" id="ARBA00023285"/>
    </source>
</evidence>
<dbReference type="NCBIfam" id="NF003474">
    <property type="entry name" value="PRK05111.1"/>
    <property type="match status" value="1"/>
</dbReference>
<evidence type="ECO:0000256" key="5">
    <source>
        <dbReference type="ARBA" id="ARBA00022571"/>
    </source>
</evidence>
<evidence type="ECO:0000259" key="11">
    <source>
        <dbReference type="Pfam" id="PF07687"/>
    </source>
</evidence>
<reference evidence="12 13" key="1">
    <citation type="submission" date="2018-11" db="EMBL/GenBank/DDBJ databases">
        <title>Genomic Encyclopedia of Type Strains, Phase IV (KMG-IV): sequencing the most valuable type-strain genomes for metagenomic binning, comparative biology and taxonomic classification.</title>
        <authorList>
            <person name="Goeker M."/>
        </authorList>
    </citation>
    <scope>NUCLEOTIDE SEQUENCE [LARGE SCALE GENOMIC DNA]</scope>
    <source>
        <strain evidence="12 13">DSM 100275</strain>
    </source>
</reference>
<evidence type="ECO:0000256" key="3">
    <source>
        <dbReference type="ARBA" id="ARBA00005691"/>
    </source>
</evidence>
<proteinExistence type="inferred from homology"/>
<dbReference type="PROSITE" id="PS00759">
    <property type="entry name" value="ARGE_DAPE_CPG2_2"/>
    <property type="match status" value="1"/>
</dbReference>
<dbReference type="InterPro" id="IPR001261">
    <property type="entry name" value="ArgE/DapE_CS"/>
</dbReference>
<comment type="cofactor">
    <cofactor evidence="1">
        <name>Zn(2+)</name>
        <dbReference type="ChEBI" id="CHEBI:29105"/>
    </cofactor>
</comment>
<dbReference type="AlphaFoldDB" id="A0A3N1Y874"/>
<dbReference type="Proteomes" id="UP000276634">
    <property type="component" value="Unassembled WGS sequence"/>
</dbReference>
<keyword evidence="10" id="KW-0170">Cobalt</keyword>
<dbReference type="PANTHER" id="PTHR43808:SF1">
    <property type="entry name" value="ACETYLORNITHINE DEACETYLASE"/>
    <property type="match status" value="1"/>
</dbReference>
<comment type="caution">
    <text evidence="12">The sequence shown here is derived from an EMBL/GenBank/DDBJ whole genome shotgun (WGS) entry which is preliminary data.</text>
</comment>
<dbReference type="Gene3D" id="3.40.630.10">
    <property type="entry name" value="Zn peptidases"/>
    <property type="match status" value="1"/>
</dbReference>
<evidence type="ECO:0000313" key="13">
    <source>
        <dbReference type="Proteomes" id="UP000276634"/>
    </source>
</evidence>
<evidence type="ECO:0000256" key="4">
    <source>
        <dbReference type="ARBA" id="ARBA00022490"/>
    </source>
</evidence>
<protein>
    <submittedName>
        <fullName evidence="12">Acetylornithine deacetylase</fullName>
    </submittedName>
</protein>